<accession>A0ABX8USD2</accession>
<dbReference type="Proteomes" id="UP000826462">
    <property type="component" value="Chromosome 1"/>
</dbReference>
<reference evidence="1 2" key="1">
    <citation type="submission" date="2021-07" db="EMBL/GenBank/DDBJ databases">
        <title>Paraburkholderia edwinii protects Aspergillus sp. from phenazines by acting as a toxin sponge.</title>
        <authorList>
            <person name="Dahlstrom K.M."/>
            <person name="Newman D.K."/>
        </authorList>
    </citation>
    <scope>NUCLEOTIDE SEQUENCE [LARGE SCALE GENOMIC DNA]</scope>
    <source>
        <strain evidence="1 2">Pe01</strain>
    </source>
</reference>
<name>A0ABX8USD2_9BURK</name>
<evidence type="ECO:0000313" key="2">
    <source>
        <dbReference type="Proteomes" id="UP000826462"/>
    </source>
</evidence>
<sequence length="105" mass="11497">MNAASTVHHCKALHARGDIAAFASRPRLIRFDAAKDATAPHVNRCGAYEIVVGIAVTAYDGDRLVEARGDALHFFEGTASVVRSQSRYGLKDWRQILSISFPRSI</sequence>
<dbReference type="RefSeq" id="WP_219799172.1">
    <property type="nucleotide sequence ID" value="NZ_CP080095.1"/>
</dbReference>
<protein>
    <recommendedName>
        <fullName evidence="3">AraC family transcriptional regulator</fullName>
    </recommendedName>
</protein>
<evidence type="ECO:0008006" key="3">
    <source>
        <dbReference type="Google" id="ProtNLM"/>
    </source>
</evidence>
<gene>
    <name evidence="1" type="ORF">KZJ38_05670</name>
</gene>
<evidence type="ECO:0000313" key="1">
    <source>
        <dbReference type="EMBL" id="QYD69835.1"/>
    </source>
</evidence>
<keyword evidence="2" id="KW-1185">Reference proteome</keyword>
<organism evidence="1 2">
    <name type="scientific">Paraburkholderia edwinii</name>
    <dbReference type="NCBI Taxonomy" id="2861782"/>
    <lineage>
        <taxon>Bacteria</taxon>
        <taxon>Pseudomonadati</taxon>
        <taxon>Pseudomonadota</taxon>
        <taxon>Betaproteobacteria</taxon>
        <taxon>Burkholderiales</taxon>
        <taxon>Burkholderiaceae</taxon>
        <taxon>Paraburkholderia</taxon>
    </lineage>
</organism>
<dbReference type="EMBL" id="CP080095">
    <property type="protein sequence ID" value="QYD69835.1"/>
    <property type="molecule type" value="Genomic_DNA"/>
</dbReference>
<proteinExistence type="predicted"/>